<comment type="similarity">
    <text evidence="1">Belongs to the short-chain dehydrogenases/reductases (SDR) family.</text>
</comment>
<evidence type="ECO:0000313" key="4">
    <source>
        <dbReference type="EMBL" id="KZL70008.1"/>
    </source>
</evidence>
<dbReference type="PANTHER" id="PTHR43477:SF1">
    <property type="entry name" value="DIHYDROANTICAPSIN 7-DEHYDROGENASE"/>
    <property type="match status" value="1"/>
</dbReference>
<dbReference type="PRINTS" id="PR00081">
    <property type="entry name" value="GDHRDH"/>
</dbReference>
<dbReference type="SUPFAM" id="SSF51735">
    <property type="entry name" value="NAD(P)-binding Rossmann-fold domains"/>
    <property type="match status" value="1"/>
</dbReference>
<evidence type="ECO:0000256" key="1">
    <source>
        <dbReference type="ARBA" id="ARBA00006484"/>
    </source>
</evidence>
<dbReference type="GO" id="GO:0016491">
    <property type="term" value="F:oxidoreductase activity"/>
    <property type="evidence" value="ECO:0007669"/>
    <property type="project" value="UniProtKB-KW"/>
</dbReference>
<comment type="caution">
    <text evidence="4">The sequence shown here is derived from an EMBL/GenBank/DDBJ whole genome shotgun (WGS) entry which is preliminary data.</text>
</comment>
<gene>
    <name evidence="4" type="ORF">CI238_10039</name>
</gene>
<dbReference type="Gene3D" id="3.40.50.720">
    <property type="entry name" value="NAD(P)-binding Rossmann-like Domain"/>
    <property type="match status" value="1"/>
</dbReference>
<dbReference type="Pfam" id="PF23441">
    <property type="entry name" value="SDR"/>
    <property type="match status" value="1"/>
</dbReference>
<keyword evidence="2" id="KW-0521">NADP</keyword>
<evidence type="ECO:0000313" key="5">
    <source>
        <dbReference type="Proteomes" id="UP000076584"/>
    </source>
</evidence>
<dbReference type="InterPro" id="IPR036291">
    <property type="entry name" value="NAD(P)-bd_dom_sf"/>
</dbReference>
<name>A0A166RZM7_COLIC</name>
<dbReference type="OrthoDB" id="294295at2759"/>
<sequence length="271" mass="29145">MAPKYVNKLEGKSVIIVGGTSGIGFAVAEASVEFGARVVVASRSQERVDKTIKRLTESYPDAKDRIRGHIVNLHGDESETSIKKLFEFATNEDKDKIDHVVETAGEAPDASLTLQDATPQRITEASSSRFPGVVVLAKVASKYLKKDYTSSFTITGGAATYKPSQGWAVLAAIGGAKDALARGLAVDMAPVRVNLVSPGATQTELMAFAFDNLKFGDLKADPEVVRDMFRSTSLLNRIGDPEDLAETYLSLMKNYFVTGTTLHVDGGKLLK</sequence>
<proteinExistence type="inferred from homology"/>
<dbReference type="EMBL" id="LFIW01002467">
    <property type="protein sequence ID" value="KZL70008.1"/>
    <property type="molecule type" value="Genomic_DNA"/>
</dbReference>
<keyword evidence="3" id="KW-0560">Oxidoreductase</keyword>
<dbReference type="AlphaFoldDB" id="A0A166RZM7"/>
<organism evidence="4 5">
    <name type="scientific">Colletotrichum incanum</name>
    <name type="common">Soybean anthracnose fungus</name>
    <dbReference type="NCBI Taxonomy" id="1573173"/>
    <lineage>
        <taxon>Eukaryota</taxon>
        <taxon>Fungi</taxon>
        <taxon>Dikarya</taxon>
        <taxon>Ascomycota</taxon>
        <taxon>Pezizomycotina</taxon>
        <taxon>Sordariomycetes</taxon>
        <taxon>Hypocreomycetidae</taxon>
        <taxon>Glomerellales</taxon>
        <taxon>Glomerellaceae</taxon>
        <taxon>Colletotrichum</taxon>
        <taxon>Colletotrichum spaethianum species complex</taxon>
    </lineage>
</organism>
<keyword evidence="5" id="KW-1185">Reference proteome</keyword>
<dbReference type="InterPro" id="IPR002347">
    <property type="entry name" value="SDR_fam"/>
</dbReference>
<accession>A0A166RZM7</accession>
<evidence type="ECO:0000256" key="3">
    <source>
        <dbReference type="ARBA" id="ARBA00023002"/>
    </source>
</evidence>
<dbReference type="STRING" id="1573173.A0A166RZM7"/>
<dbReference type="InterPro" id="IPR051122">
    <property type="entry name" value="SDR_DHRS6-like"/>
</dbReference>
<dbReference type="PANTHER" id="PTHR43477">
    <property type="entry name" value="DIHYDROANTICAPSIN 7-DEHYDROGENASE"/>
    <property type="match status" value="1"/>
</dbReference>
<dbReference type="Proteomes" id="UP000076584">
    <property type="component" value="Unassembled WGS sequence"/>
</dbReference>
<reference evidence="4 5" key="1">
    <citation type="submission" date="2015-06" db="EMBL/GenBank/DDBJ databases">
        <title>Survival trade-offs in plant roots during colonization by closely related pathogenic and mutualistic fungi.</title>
        <authorList>
            <person name="Hacquard S."/>
            <person name="Kracher B."/>
            <person name="Hiruma K."/>
            <person name="Weinman A."/>
            <person name="Muench P."/>
            <person name="Garrido Oter R."/>
            <person name="Ver Loren van Themaat E."/>
            <person name="Dallerey J.-F."/>
            <person name="Damm U."/>
            <person name="Henrissat B."/>
            <person name="Lespinet O."/>
            <person name="Thon M."/>
            <person name="Kemen E."/>
            <person name="McHardy A.C."/>
            <person name="Schulze-Lefert P."/>
            <person name="O'Connell R.J."/>
        </authorList>
    </citation>
    <scope>NUCLEOTIDE SEQUENCE [LARGE SCALE GENOMIC DNA]</scope>
    <source>
        <strain evidence="4 5">MAFF 238704</strain>
    </source>
</reference>
<protein>
    <submittedName>
        <fullName evidence="4">Short chain dehydrogenase reductase family</fullName>
    </submittedName>
</protein>
<evidence type="ECO:0000256" key="2">
    <source>
        <dbReference type="ARBA" id="ARBA00022857"/>
    </source>
</evidence>
<dbReference type="InterPro" id="IPR057571">
    <property type="entry name" value="SDR_PhqE-like"/>
</dbReference>